<gene>
    <name evidence="3" type="ORF">GXW71_26210</name>
</gene>
<feature type="signal peptide" evidence="1">
    <location>
        <begin position="1"/>
        <end position="21"/>
    </location>
</feature>
<dbReference type="Gene3D" id="2.40.50.90">
    <property type="match status" value="1"/>
</dbReference>
<dbReference type="RefSeq" id="WP_211855651.1">
    <property type="nucleotide sequence ID" value="NZ_JAAGBB010000042.1"/>
</dbReference>
<evidence type="ECO:0000259" key="2">
    <source>
        <dbReference type="SMART" id="SM00318"/>
    </source>
</evidence>
<keyword evidence="1" id="KW-0732">Signal</keyword>
<feature type="domain" description="TNase-like" evidence="2">
    <location>
        <begin position="21"/>
        <end position="125"/>
    </location>
</feature>
<dbReference type="EMBL" id="JAAGBB010000042">
    <property type="protein sequence ID" value="MBR0667876.1"/>
    <property type="molecule type" value="Genomic_DNA"/>
</dbReference>
<dbReference type="SUPFAM" id="SSF50199">
    <property type="entry name" value="Staphylococcal nuclease"/>
    <property type="match status" value="1"/>
</dbReference>
<dbReference type="SMART" id="SM00318">
    <property type="entry name" value="SNc"/>
    <property type="match status" value="1"/>
</dbReference>
<evidence type="ECO:0000256" key="1">
    <source>
        <dbReference type="SAM" id="SignalP"/>
    </source>
</evidence>
<protein>
    <submittedName>
        <fullName evidence="3">Thermonuclease family protein</fullName>
    </submittedName>
</protein>
<proteinExistence type="predicted"/>
<evidence type="ECO:0000313" key="3">
    <source>
        <dbReference type="EMBL" id="MBR0667876.1"/>
    </source>
</evidence>
<accession>A0ABS5F5R3</accession>
<comment type="caution">
    <text evidence="3">The sequence shown here is derived from an EMBL/GenBank/DDBJ whole genome shotgun (WGS) entry which is preliminary data.</text>
</comment>
<dbReference type="InterPro" id="IPR016071">
    <property type="entry name" value="Staphylococal_nuclease_OB-fold"/>
</dbReference>
<keyword evidence="4" id="KW-1185">Reference proteome</keyword>
<dbReference type="Proteomes" id="UP001196870">
    <property type="component" value="Unassembled WGS sequence"/>
</dbReference>
<evidence type="ECO:0000313" key="4">
    <source>
        <dbReference type="Proteomes" id="UP001196870"/>
    </source>
</evidence>
<reference evidence="4" key="1">
    <citation type="journal article" date="2021" name="Syst. Appl. Microbiol.">
        <title>Roseomonas hellenica sp. nov., isolated from roots of wild-growing Alkanna tinctoria.</title>
        <authorList>
            <person name="Rat A."/>
            <person name="Naranjo H.D."/>
            <person name="Lebbe L."/>
            <person name="Cnockaert M."/>
            <person name="Krigas N."/>
            <person name="Grigoriadou K."/>
            <person name="Maloupa E."/>
            <person name="Willems A."/>
        </authorList>
    </citation>
    <scope>NUCLEOTIDE SEQUENCE [LARGE SCALE GENOMIC DNA]</scope>
    <source>
        <strain evidence="4">LMG 31523</strain>
    </source>
</reference>
<sequence>MVLRLILPLIAVLLLATPAAAQSRCRAVDGDTLRCGGQRVRVIGLDAPEIHGRCPREIRLARAATERLRQIVAGGVRLESHGRDRYRRRLAVVRDRQGRDVAQLLIRAGLARSYDGHTPRRGWCGRG</sequence>
<feature type="chain" id="PRO_5046897942" evidence="1">
    <location>
        <begin position="22"/>
        <end position="127"/>
    </location>
</feature>
<organism evidence="3 4">
    <name type="scientific">Plastoroseomonas hellenica</name>
    <dbReference type="NCBI Taxonomy" id="2687306"/>
    <lineage>
        <taxon>Bacteria</taxon>
        <taxon>Pseudomonadati</taxon>
        <taxon>Pseudomonadota</taxon>
        <taxon>Alphaproteobacteria</taxon>
        <taxon>Acetobacterales</taxon>
        <taxon>Acetobacteraceae</taxon>
        <taxon>Plastoroseomonas</taxon>
    </lineage>
</organism>
<dbReference type="InterPro" id="IPR035437">
    <property type="entry name" value="SNase_OB-fold_sf"/>
</dbReference>
<name>A0ABS5F5R3_9PROT</name>
<dbReference type="Pfam" id="PF00565">
    <property type="entry name" value="SNase"/>
    <property type="match status" value="1"/>
</dbReference>